<name>A0A0M9UBQ8_9CHLR</name>
<sequence>MNFEFWKSVVEFLANATVFLGFPIAILQYKRAIQKEQRDREYGTYDALDNKYLEFLYLCLQHPELDIFDVPDEKIHQFTDVSPSNNSSPNFETQKKELIAFSILISILERAYLLYADQSTEIKQRQWEGWRQYMEDYAKRENFQRAWQICGEQFDQEFVRFMDEIIKKHLPSTSTS</sequence>
<comment type="caution">
    <text evidence="2">The sequence shown here is derived from an EMBL/GenBank/DDBJ whole genome shotgun (WGS) entry which is preliminary data.</text>
</comment>
<feature type="transmembrane region" description="Helical" evidence="1">
    <location>
        <begin position="12"/>
        <end position="29"/>
    </location>
</feature>
<evidence type="ECO:0000313" key="4">
    <source>
        <dbReference type="Proteomes" id="UP000037784"/>
    </source>
</evidence>
<proteinExistence type="predicted"/>
<evidence type="ECO:0000313" key="2">
    <source>
        <dbReference type="EMBL" id="GAP62110.1"/>
    </source>
</evidence>
<dbReference type="EMBL" id="LGKN01000003">
    <property type="protein sequence ID" value="KPL89453.1"/>
    <property type="molecule type" value="Genomic_DNA"/>
</dbReference>
<reference evidence="2 4" key="1">
    <citation type="journal article" date="2015" name="Genome Announc.">
        <title>Draft Genome Sequence of a Heterotrophic Facultative Anaerobic Thermophilic Bacterium, Ardenticatena maritima Strain 110ST.</title>
        <authorList>
            <person name="Kawaichi S."/>
            <person name="Yoshida T."/>
            <person name="Sako Y."/>
            <person name="Nakamura R."/>
        </authorList>
    </citation>
    <scope>NUCLEOTIDE SEQUENCE [LARGE SCALE GENOMIC DNA]</scope>
    <source>
        <strain evidence="2 4">110S</strain>
    </source>
</reference>
<keyword evidence="1" id="KW-1133">Transmembrane helix</keyword>
<dbReference type="OrthoDB" id="1551006at2"/>
<dbReference type="EMBL" id="BBZA01000032">
    <property type="protein sequence ID" value="GAP62110.1"/>
    <property type="molecule type" value="Genomic_DNA"/>
</dbReference>
<keyword evidence="4" id="KW-1185">Reference proteome</keyword>
<accession>A0A0M9UBQ8</accession>
<gene>
    <name evidence="2" type="ORF">ARMA_0533</name>
    <name evidence="3" type="ORF">SE16_03160</name>
</gene>
<dbReference type="AlphaFoldDB" id="A0A0M9UBQ8"/>
<reference evidence="4" key="3">
    <citation type="submission" date="2015-08" db="EMBL/GenBank/DDBJ databases">
        <title>Draft Genome Sequence of a Heterotrophic Facultative Anaerobic Bacterium Ardenticatena maritima Strain 110S.</title>
        <authorList>
            <person name="Kawaichi S."/>
            <person name="Yoshida T."/>
            <person name="Sako Y."/>
            <person name="Nakamura R."/>
        </authorList>
    </citation>
    <scope>NUCLEOTIDE SEQUENCE [LARGE SCALE GENOMIC DNA]</scope>
    <source>
        <strain evidence="4">110S</strain>
    </source>
</reference>
<dbReference type="Proteomes" id="UP000037784">
    <property type="component" value="Unassembled WGS sequence"/>
</dbReference>
<evidence type="ECO:0000313" key="3">
    <source>
        <dbReference type="EMBL" id="KPL89453.1"/>
    </source>
</evidence>
<protein>
    <submittedName>
        <fullName evidence="2">Uncharacterized protein</fullName>
    </submittedName>
</protein>
<evidence type="ECO:0000313" key="5">
    <source>
        <dbReference type="Proteomes" id="UP000050502"/>
    </source>
</evidence>
<dbReference type="RefSeq" id="WP_054492031.1">
    <property type="nucleotide sequence ID" value="NZ_BBZA01000032.1"/>
</dbReference>
<reference evidence="3 5" key="2">
    <citation type="submission" date="2015-07" db="EMBL/GenBank/DDBJ databases">
        <title>Whole genome sequence of Ardenticatena maritima DSM 23922.</title>
        <authorList>
            <person name="Hemp J."/>
            <person name="Ward L.M."/>
            <person name="Pace L.A."/>
            <person name="Fischer W.W."/>
        </authorList>
    </citation>
    <scope>NUCLEOTIDE SEQUENCE [LARGE SCALE GENOMIC DNA]</scope>
    <source>
        <strain evidence="3 5">110S</strain>
    </source>
</reference>
<organism evidence="2 4">
    <name type="scientific">Ardenticatena maritima</name>
    <dbReference type="NCBI Taxonomy" id="872965"/>
    <lineage>
        <taxon>Bacteria</taxon>
        <taxon>Bacillati</taxon>
        <taxon>Chloroflexota</taxon>
        <taxon>Ardenticatenia</taxon>
        <taxon>Ardenticatenales</taxon>
        <taxon>Ardenticatenaceae</taxon>
        <taxon>Ardenticatena</taxon>
    </lineage>
</organism>
<keyword evidence="1" id="KW-0472">Membrane</keyword>
<dbReference type="Proteomes" id="UP000050502">
    <property type="component" value="Unassembled WGS sequence"/>
</dbReference>
<evidence type="ECO:0000256" key="1">
    <source>
        <dbReference type="SAM" id="Phobius"/>
    </source>
</evidence>
<dbReference type="InParanoid" id="A0A0M9UBQ8"/>
<keyword evidence="1" id="KW-0812">Transmembrane</keyword>